<dbReference type="Pfam" id="PF00383">
    <property type="entry name" value="dCMP_cyt_deam_1"/>
    <property type="match status" value="1"/>
</dbReference>
<evidence type="ECO:0000256" key="2">
    <source>
        <dbReference type="ARBA" id="ARBA00038160"/>
    </source>
</evidence>
<dbReference type="SUPFAM" id="SSF53927">
    <property type="entry name" value="Cytidine deaminase-like"/>
    <property type="match status" value="1"/>
</dbReference>
<dbReference type="AlphaFoldDB" id="A0A9P4JD09"/>
<reference evidence="4" key="1">
    <citation type="journal article" date="2020" name="Stud. Mycol.">
        <title>101 Dothideomycetes genomes: a test case for predicting lifestyles and emergence of pathogens.</title>
        <authorList>
            <person name="Haridas S."/>
            <person name="Albert R."/>
            <person name="Binder M."/>
            <person name="Bloem J."/>
            <person name="Labutti K."/>
            <person name="Salamov A."/>
            <person name="Andreopoulos B."/>
            <person name="Baker S."/>
            <person name="Barry K."/>
            <person name="Bills G."/>
            <person name="Bluhm B."/>
            <person name="Cannon C."/>
            <person name="Castanera R."/>
            <person name="Culley D."/>
            <person name="Daum C."/>
            <person name="Ezra D."/>
            <person name="Gonzalez J."/>
            <person name="Henrissat B."/>
            <person name="Kuo A."/>
            <person name="Liang C."/>
            <person name="Lipzen A."/>
            <person name="Lutzoni F."/>
            <person name="Magnuson J."/>
            <person name="Mondo S."/>
            <person name="Nolan M."/>
            <person name="Ohm R."/>
            <person name="Pangilinan J."/>
            <person name="Park H.-J."/>
            <person name="Ramirez L."/>
            <person name="Alfaro M."/>
            <person name="Sun H."/>
            <person name="Tritt A."/>
            <person name="Yoshinaga Y."/>
            <person name="Zwiers L.-H."/>
            <person name="Turgeon B."/>
            <person name="Goodwin S."/>
            <person name="Spatafora J."/>
            <person name="Crous P."/>
            <person name="Grigoriev I."/>
        </authorList>
    </citation>
    <scope>NUCLEOTIDE SEQUENCE</scope>
    <source>
        <strain evidence="4">ATCC 74209</strain>
    </source>
</reference>
<dbReference type="GO" id="GO:0052717">
    <property type="term" value="F:tRNA-specific adenosine-34 deaminase activity"/>
    <property type="evidence" value="ECO:0007669"/>
    <property type="project" value="TreeGrafter"/>
</dbReference>
<evidence type="ECO:0000313" key="5">
    <source>
        <dbReference type="Proteomes" id="UP000799536"/>
    </source>
</evidence>
<feature type="domain" description="CMP/dCMP-type deaminase" evidence="3">
    <location>
        <begin position="196"/>
        <end position="360"/>
    </location>
</feature>
<dbReference type="PROSITE" id="PS51747">
    <property type="entry name" value="CYT_DCMP_DEAMINASES_2"/>
    <property type="match status" value="1"/>
</dbReference>
<dbReference type="PANTHER" id="PTHR11079">
    <property type="entry name" value="CYTOSINE DEAMINASE FAMILY MEMBER"/>
    <property type="match status" value="1"/>
</dbReference>
<sequence>MLPDSCPPKGRLLPLKTRDELRAALETIDVYAVEVPARFADKVLNIFRTTYPDLFTNNFQHIRRVAKFSFLPPHIQSNFSSLPDLWEEVEGLSDEIVDEDAEQKEKKRVELRYVITTSTSSLPTRDLLQLLATNPPFTGLRIQPQVFTVPIPALAPTSAEQAEQWSREYWPVSYRNTNPYGPHPALVGRNTAEIEDAAPIWLHLAEEVGEQVRAAGYGESVGCVITDGSGKPEELIAVAGDCRWRSPNGEPMPKEASGNVMAHCVQRAIAMVAKKRLRASGKDPETETLAHIYSDSPVTAMEETAYSVDNTPPNGYLCVDLDIYVSHEPCIMCSMAILHSRFRRCIIRRRMPLTGGLTAETPETQAKGDIYGGSRPAGLGCGMFWRPSELNWKFLAWELDTGVEKEVGIEDTLHA</sequence>
<dbReference type="GO" id="GO:0005737">
    <property type="term" value="C:cytoplasm"/>
    <property type="evidence" value="ECO:0007669"/>
    <property type="project" value="TreeGrafter"/>
</dbReference>
<accession>A0A9P4JD09</accession>
<dbReference type="Proteomes" id="UP000799536">
    <property type="component" value="Unassembled WGS sequence"/>
</dbReference>
<dbReference type="InterPro" id="IPR016193">
    <property type="entry name" value="Cytidine_deaminase-like"/>
</dbReference>
<comment type="caution">
    <text evidence="4">The sequence shown here is derived from an EMBL/GenBank/DDBJ whole genome shotgun (WGS) entry which is preliminary data.</text>
</comment>
<dbReference type="GO" id="GO:0008033">
    <property type="term" value="P:tRNA processing"/>
    <property type="evidence" value="ECO:0007669"/>
    <property type="project" value="UniProtKB-KW"/>
</dbReference>
<organism evidence="4 5">
    <name type="scientific">Delitschia confertaspora ATCC 74209</name>
    <dbReference type="NCBI Taxonomy" id="1513339"/>
    <lineage>
        <taxon>Eukaryota</taxon>
        <taxon>Fungi</taxon>
        <taxon>Dikarya</taxon>
        <taxon>Ascomycota</taxon>
        <taxon>Pezizomycotina</taxon>
        <taxon>Dothideomycetes</taxon>
        <taxon>Pleosporomycetidae</taxon>
        <taxon>Pleosporales</taxon>
        <taxon>Delitschiaceae</taxon>
        <taxon>Delitschia</taxon>
    </lineage>
</organism>
<dbReference type="OrthoDB" id="3180714at2759"/>
<evidence type="ECO:0000256" key="1">
    <source>
        <dbReference type="ARBA" id="ARBA00022694"/>
    </source>
</evidence>
<evidence type="ECO:0000259" key="3">
    <source>
        <dbReference type="PROSITE" id="PS51747"/>
    </source>
</evidence>
<evidence type="ECO:0000313" key="4">
    <source>
        <dbReference type="EMBL" id="KAF2197191.1"/>
    </source>
</evidence>
<proteinExistence type="inferred from homology"/>
<dbReference type="InterPro" id="IPR002125">
    <property type="entry name" value="CMP_dCMP_dom"/>
</dbReference>
<dbReference type="PANTHER" id="PTHR11079:SF156">
    <property type="entry name" value="INACTIVE TRNA-SPECIFIC ADENOSINE DEAMINASE-LIKE PROTEIN 3-RELATED"/>
    <property type="match status" value="1"/>
</dbReference>
<gene>
    <name evidence="4" type="ORF">GQ43DRAFT_381556</name>
</gene>
<protein>
    <submittedName>
        <fullName evidence="4">Cytidine deaminase-like protein</fullName>
    </submittedName>
</protein>
<keyword evidence="5" id="KW-1185">Reference proteome</keyword>
<dbReference type="GO" id="GO:0005634">
    <property type="term" value="C:nucleus"/>
    <property type="evidence" value="ECO:0007669"/>
    <property type="project" value="TreeGrafter"/>
</dbReference>
<comment type="similarity">
    <text evidence="2">Belongs to the cytidine and deoxycytidylate deaminase family. ADAT3 subfamily.</text>
</comment>
<keyword evidence="1" id="KW-0819">tRNA processing</keyword>
<dbReference type="Gene3D" id="3.40.140.10">
    <property type="entry name" value="Cytidine Deaminase, domain 2"/>
    <property type="match status" value="1"/>
</dbReference>
<name>A0A9P4JD09_9PLEO</name>
<dbReference type="EMBL" id="ML994267">
    <property type="protein sequence ID" value="KAF2197191.1"/>
    <property type="molecule type" value="Genomic_DNA"/>
</dbReference>